<name>A0ABR1BCS9_POLSC</name>
<organism evidence="2 3">
    <name type="scientific">Polyplax serrata</name>
    <name type="common">Common mouse louse</name>
    <dbReference type="NCBI Taxonomy" id="468196"/>
    <lineage>
        <taxon>Eukaryota</taxon>
        <taxon>Metazoa</taxon>
        <taxon>Ecdysozoa</taxon>
        <taxon>Arthropoda</taxon>
        <taxon>Hexapoda</taxon>
        <taxon>Insecta</taxon>
        <taxon>Pterygota</taxon>
        <taxon>Neoptera</taxon>
        <taxon>Paraneoptera</taxon>
        <taxon>Psocodea</taxon>
        <taxon>Troctomorpha</taxon>
        <taxon>Phthiraptera</taxon>
        <taxon>Anoplura</taxon>
        <taxon>Polyplacidae</taxon>
        <taxon>Polyplax</taxon>
    </lineage>
</organism>
<proteinExistence type="predicted"/>
<keyword evidence="3" id="KW-1185">Reference proteome</keyword>
<accession>A0ABR1BCS9</accession>
<reference evidence="2 3" key="1">
    <citation type="submission" date="2023-09" db="EMBL/GenBank/DDBJ databases">
        <title>Genomes of two closely related lineages of the louse Polyplax serrata with different host specificities.</title>
        <authorList>
            <person name="Martinu J."/>
            <person name="Tarabai H."/>
            <person name="Stefka J."/>
            <person name="Hypsa V."/>
        </authorList>
    </citation>
    <scope>NUCLEOTIDE SEQUENCE [LARGE SCALE GENOMIC DNA]</scope>
    <source>
        <strain evidence="2">98ZLc_SE</strain>
    </source>
</reference>
<sequence>MLFLETWELRRSDETLVFGNAGVTNRNLQAENLFYETDETRKKFDITLMVSQPTFLDGEHVVQEVREAEENSPSGTGQVRLLPGVVKFSEQLDLTLSNELSVITYGDQRTTKEHRMGTKKNRRDDGDENCKTTFDPRPIERERNLSLPVRRTFHFYSAKCLIIV</sequence>
<evidence type="ECO:0000313" key="2">
    <source>
        <dbReference type="EMBL" id="KAK6638035.1"/>
    </source>
</evidence>
<comment type="caution">
    <text evidence="2">The sequence shown here is derived from an EMBL/GenBank/DDBJ whole genome shotgun (WGS) entry which is preliminary data.</text>
</comment>
<protein>
    <submittedName>
        <fullName evidence="2">Uncharacterized protein</fullName>
    </submittedName>
</protein>
<gene>
    <name evidence="2" type="ORF">RUM44_008459</name>
</gene>
<evidence type="ECO:0000313" key="3">
    <source>
        <dbReference type="Proteomes" id="UP001359485"/>
    </source>
</evidence>
<feature type="region of interest" description="Disordered" evidence="1">
    <location>
        <begin position="110"/>
        <end position="129"/>
    </location>
</feature>
<evidence type="ECO:0000256" key="1">
    <source>
        <dbReference type="SAM" id="MobiDB-lite"/>
    </source>
</evidence>
<dbReference type="EMBL" id="JAWJWF010000002">
    <property type="protein sequence ID" value="KAK6638035.1"/>
    <property type="molecule type" value="Genomic_DNA"/>
</dbReference>
<dbReference type="Proteomes" id="UP001359485">
    <property type="component" value="Unassembled WGS sequence"/>
</dbReference>